<name>A0A1T4LC48_9BACT</name>
<dbReference type="RefSeq" id="WP_078830364.1">
    <property type="nucleotide sequence ID" value="NZ_FUWH01000002.1"/>
</dbReference>
<evidence type="ECO:0000313" key="6">
    <source>
        <dbReference type="Proteomes" id="UP000190888"/>
    </source>
</evidence>
<dbReference type="STRING" id="413434.SAMN04488132_102417"/>
<evidence type="ECO:0000256" key="2">
    <source>
        <dbReference type="SAM" id="SignalP"/>
    </source>
</evidence>
<dbReference type="InterPro" id="IPR050278">
    <property type="entry name" value="Serine_Prot_S9B/DPPIV"/>
</dbReference>
<dbReference type="InterPro" id="IPR029058">
    <property type="entry name" value="AB_hydrolase_fold"/>
</dbReference>
<dbReference type="Pfam" id="PF00326">
    <property type="entry name" value="Peptidase_S9"/>
    <property type="match status" value="1"/>
</dbReference>
<feature type="region of interest" description="Disordered" evidence="1">
    <location>
        <begin position="146"/>
        <end position="173"/>
    </location>
</feature>
<keyword evidence="5" id="KW-0031">Aminopeptidase</keyword>
<evidence type="ECO:0000256" key="1">
    <source>
        <dbReference type="SAM" id="MobiDB-lite"/>
    </source>
</evidence>
<evidence type="ECO:0000259" key="3">
    <source>
        <dbReference type="Pfam" id="PF00326"/>
    </source>
</evidence>
<gene>
    <name evidence="5" type="ORF">SAMN04488132_102417</name>
</gene>
<feature type="signal peptide" evidence="2">
    <location>
        <begin position="1"/>
        <end position="21"/>
    </location>
</feature>
<dbReference type="PANTHER" id="PTHR11731">
    <property type="entry name" value="PROTEASE FAMILY S9B,C DIPEPTIDYL-PEPTIDASE IV-RELATED"/>
    <property type="match status" value="1"/>
</dbReference>
<dbReference type="Gene3D" id="2.140.10.30">
    <property type="entry name" value="Dipeptidylpeptidase IV, N-terminal domain"/>
    <property type="match status" value="1"/>
</dbReference>
<dbReference type="PANTHER" id="PTHR11731:SF118">
    <property type="entry name" value="BLR1971 PROTEIN"/>
    <property type="match status" value="1"/>
</dbReference>
<keyword evidence="2" id="KW-0732">Signal</keyword>
<feature type="chain" id="PRO_5012730142" evidence="2">
    <location>
        <begin position="22"/>
        <end position="781"/>
    </location>
</feature>
<dbReference type="InterPro" id="IPR002469">
    <property type="entry name" value="Peptidase_S9B_N"/>
</dbReference>
<keyword evidence="5" id="KW-0378">Hydrolase</keyword>
<dbReference type="SUPFAM" id="SSF82171">
    <property type="entry name" value="DPP6 N-terminal domain-like"/>
    <property type="match status" value="1"/>
</dbReference>
<keyword evidence="5" id="KW-0645">Protease</keyword>
<dbReference type="GO" id="GO:0006508">
    <property type="term" value="P:proteolysis"/>
    <property type="evidence" value="ECO:0007669"/>
    <property type="project" value="InterPro"/>
</dbReference>
<dbReference type="InterPro" id="IPR001375">
    <property type="entry name" value="Peptidase_S9_cat"/>
</dbReference>
<feature type="domain" description="Dipeptidylpeptidase IV N-terminal" evidence="4">
    <location>
        <begin position="173"/>
        <end position="482"/>
    </location>
</feature>
<evidence type="ECO:0000259" key="4">
    <source>
        <dbReference type="Pfam" id="PF00930"/>
    </source>
</evidence>
<dbReference type="EMBL" id="FUWH01000002">
    <property type="protein sequence ID" value="SJZ52084.1"/>
    <property type="molecule type" value="Genomic_DNA"/>
</dbReference>
<accession>A0A1T4LC48</accession>
<dbReference type="GO" id="GO:0008236">
    <property type="term" value="F:serine-type peptidase activity"/>
    <property type="evidence" value="ECO:0007669"/>
    <property type="project" value="InterPro"/>
</dbReference>
<reference evidence="5 6" key="1">
    <citation type="submission" date="2017-02" db="EMBL/GenBank/DDBJ databases">
        <authorList>
            <person name="Peterson S.W."/>
        </authorList>
    </citation>
    <scope>NUCLEOTIDE SEQUENCE [LARGE SCALE GENOMIC DNA]</scope>
    <source>
        <strain evidence="5 6">DSM 22335</strain>
    </source>
</reference>
<feature type="compositionally biased region" description="Gly residues" evidence="1">
    <location>
        <begin position="147"/>
        <end position="170"/>
    </location>
</feature>
<keyword evidence="6" id="KW-1185">Reference proteome</keyword>
<feature type="domain" description="Peptidase S9 prolyl oligopeptidase catalytic" evidence="3">
    <location>
        <begin position="569"/>
        <end position="762"/>
    </location>
</feature>
<proteinExistence type="predicted"/>
<dbReference type="Gene3D" id="3.40.50.1820">
    <property type="entry name" value="alpha/beta hydrolase"/>
    <property type="match status" value="1"/>
</dbReference>
<dbReference type="OrthoDB" id="9812921at2"/>
<dbReference type="Pfam" id="PF00930">
    <property type="entry name" value="DPPIV_N"/>
    <property type="match status" value="1"/>
</dbReference>
<dbReference type="SUPFAM" id="SSF53474">
    <property type="entry name" value="alpha/beta-Hydrolases"/>
    <property type="match status" value="1"/>
</dbReference>
<dbReference type="AlphaFoldDB" id="A0A1T4LC48"/>
<sequence length="781" mass="86775">MTIKRYFPAFMAAICAVGASAQSPRILTEKDYAHAESFLSYKTEPLIDRANPRLNWINGEKCWYSVSTANGNEYFLIDPVKKTRTALFDRAKLAGALSEAAGKQYEPGKLMLQNADLSADGTVFSFATEGKSWNYDLAGNKVTPGTGITGNQGGGFQGRGRGGGGRGGGNEVLSPDGKKAVFIRDWNLWLRDVASNKETQLTTDGEKDFGYATDNAGWKSSDRPIVRWSPDSKKLATFKQDQRKVGDMYLVTTNVGKPTLKAWKYALPGDKDIAMIHRVIIETETPKVIPLQVPADPHRATLSDDIASSGTFDDNDWKEDGSQLAFLSTSRDHKQEKFRIADAATGAVREVFEETVKTQFESGRGAINWRYLPASNEILWYSERDNWGHMYLYDAATGKLKNQITKGDWVVTRLIKVDEKKRELYFMAGGKEPGNPYFAYMYRIGFDGKNLKLLTPGEGTHQVTFSPSGNYLIDTYSKPDMPAVTVLRTINGDQVVDVEKTDVSRLVAAGWKPPTPVSVKAHDGKTDIYGLVFTPTKMDASKKYPVIDYIYPGPQGGSVGSWAFSASRSDHQALAELGFIVVVIEGTSNPNRSKSFHDMSYGNMAENTLPDQITAIRQLSRQYPMDTTRVGMWGHSGGGFATAAAMFRYPDFFKVGIAESGNHDNRNYEDDWGERYNGLVENSDYEAQANQNYAKNLKGKLMLAHGMMDNNVPPYNTLLVVEALNKANKSYDLVIFPNSPHGYGTYGPYMMRRRWDYFVTNLLGAQPPYDYKMGGMQNPGN</sequence>
<dbReference type="GO" id="GO:0004177">
    <property type="term" value="F:aminopeptidase activity"/>
    <property type="evidence" value="ECO:0007669"/>
    <property type="project" value="UniProtKB-KW"/>
</dbReference>
<protein>
    <submittedName>
        <fullName evidence="5">Dipeptidyl aminopeptidase/acylaminoacyl peptidase</fullName>
    </submittedName>
</protein>
<organism evidence="5 6">
    <name type="scientific">Sediminibacterium ginsengisoli</name>
    <dbReference type="NCBI Taxonomy" id="413434"/>
    <lineage>
        <taxon>Bacteria</taxon>
        <taxon>Pseudomonadati</taxon>
        <taxon>Bacteroidota</taxon>
        <taxon>Chitinophagia</taxon>
        <taxon>Chitinophagales</taxon>
        <taxon>Chitinophagaceae</taxon>
        <taxon>Sediminibacterium</taxon>
    </lineage>
</organism>
<dbReference type="Proteomes" id="UP000190888">
    <property type="component" value="Unassembled WGS sequence"/>
</dbReference>
<evidence type="ECO:0000313" key="5">
    <source>
        <dbReference type="EMBL" id="SJZ52084.1"/>
    </source>
</evidence>